<evidence type="ECO:0000313" key="2">
    <source>
        <dbReference type="Proteomes" id="UP000334820"/>
    </source>
</evidence>
<comment type="caution">
    <text evidence="1">The sequence shown here is derived from an EMBL/GenBank/DDBJ whole genome shotgun (WGS) entry which is preliminary data.</text>
</comment>
<dbReference type="AlphaFoldDB" id="A0A5J4K3H3"/>
<accession>A0A5J4K3H3</accession>
<gene>
    <name evidence="1" type="ORF">KTAU_03100</name>
</gene>
<keyword evidence="2" id="KW-1185">Reference proteome</keyword>
<sequence length="115" mass="13159">MWGSMQWLQRCVRHKKTPGKQGSSNVTLLIPLILRNVPPELAPFLLRGQWPRRQMGCRASSGRFPPPLWMRADLTRTYSIVGVLSSKRTLDKAPQMLMPSVQNRSGFSQYIEECC</sequence>
<evidence type="ECO:0000313" key="1">
    <source>
        <dbReference type="EMBL" id="GER81672.1"/>
    </source>
</evidence>
<dbReference type="Proteomes" id="UP000334820">
    <property type="component" value="Unassembled WGS sequence"/>
</dbReference>
<proteinExistence type="predicted"/>
<dbReference type="EMBL" id="BKZV01000001">
    <property type="protein sequence ID" value="GER81672.1"/>
    <property type="molecule type" value="Genomic_DNA"/>
</dbReference>
<protein>
    <submittedName>
        <fullName evidence="1">Uncharacterized protein</fullName>
    </submittedName>
</protein>
<reference evidence="1 2" key="1">
    <citation type="journal article" date="2019" name="Int. J. Syst. Evol. Microbiol.">
        <title>Thermogemmatispora aurantia sp. nov. and Thermogemmatispora argillosa sp. nov., within the class Ktedonobacteria, and emended description of the genus Thermogemmatispora.</title>
        <authorList>
            <person name="Zheng Y."/>
            <person name="Wang C.M."/>
            <person name="Sakai Y."/>
            <person name="Abe K."/>
            <person name="Yokota A."/>
            <person name="Yabe S."/>
        </authorList>
    </citation>
    <scope>NUCLEOTIDE SEQUENCE [LARGE SCALE GENOMIC DNA]</scope>
    <source>
        <strain evidence="1 2">A1-2</strain>
    </source>
</reference>
<name>A0A5J4K3H3_9CHLR</name>
<organism evidence="1 2">
    <name type="scientific">Thermogemmatispora aurantia</name>
    <dbReference type="NCBI Taxonomy" id="2045279"/>
    <lineage>
        <taxon>Bacteria</taxon>
        <taxon>Bacillati</taxon>
        <taxon>Chloroflexota</taxon>
        <taxon>Ktedonobacteria</taxon>
        <taxon>Thermogemmatisporales</taxon>
        <taxon>Thermogemmatisporaceae</taxon>
        <taxon>Thermogemmatispora</taxon>
    </lineage>
</organism>